<organism evidence="8 9">
    <name type="scientific">Gimesia fumaroli</name>
    <dbReference type="NCBI Taxonomy" id="2527976"/>
    <lineage>
        <taxon>Bacteria</taxon>
        <taxon>Pseudomonadati</taxon>
        <taxon>Planctomycetota</taxon>
        <taxon>Planctomycetia</taxon>
        <taxon>Planctomycetales</taxon>
        <taxon>Planctomycetaceae</taxon>
        <taxon>Gimesia</taxon>
    </lineage>
</organism>
<dbReference type="NCBIfam" id="TIGR02227">
    <property type="entry name" value="sigpep_I_bact"/>
    <property type="match status" value="1"/>
</dbReference>
<comment type="subcellular location">
    <subcellularLocation>
        <location evidence="6">Membrane</location>
        <topology evidence="6">Single-pass type II membrane protein</topology>
    </subcellularLocation>
</comment>
<dbReference type="GO" id="GO:0006465">
    <property type="term" value="P:signal peptide processing"/>
    <property type="evidence" value="ECO:0007669"/>
    <property type="project" value="InterPro"/>
</dbReference>
<protein>
    <recommendedName>
        <fullName evidence="4 6">Signal peptidase I</fullName>
        <ecNumber evidence="3 6">3.4.21.89</ecNumber>
    </recommendedName>
</protein>
<dbReference type="CDD" id="cd06530">
    <property type="entry name" value="S26_SPase_I"/>
    <property type="match status" value="1"/>
</dbReference>
<dbReference type="EMBL" id="CP037452">
    <property type="protein sequence ID" value="QDV50446.1"/>
    <property type="molecule type" value="Genomic_DNA"/>
</dbReference>
<comment type="catalytic activity">
    <reaction evidence="1 6">
        <text>Cleavage of hydrophobic, N-terminal signal or leader sequences from secreted and periplasmic proteins.</text>
        <dbReference type="EC" id="3.4.21.89"/>
    </reaction>
</comment>
<dbReference type="PANTHER" id="PTHR43390:SF1">
    <property type="entry name" value="CHLOROPLAST PROCESSING PEPTIDASE"/>
    <property type="match status" value="1"/>
</dbReference>
<dbReference type="AlphaFoldDB" id="A0A518IBG8"/>
<dbReference type="SUPFAM" id="SSF51306">
    <property type="entry name" value="LexA/Signal peptidase"/>
    <property type="match status" value="1"/>
</dbReference>
<dbReference type="Gene3D" id="2.10.109.10">
    <property type="entry name" value="Umud Fragment, subunit A"/>
    <property type="match status" value="1"/>
</dbReference>
<evidence type="ECO:0000259" key="7">
    <source>
        <dbReference type="Pfam" id="PF10502"/>
    </source>
</evidence>
<comment type="similarity">
    <text evidence="2 6">Belongs to the peptidase S26 family.</text>
</comment>
<dbReference type="PANTHER" id="PTHR43390">
    <property type="entry name" value="SIGNAL PEPTIDASE I"/>
    <property type="match status" value="1"/>
</dbReference>
<keyword evidence="5 6" id="KW-0378">Hydrolase</keyword>
<evidence type="ECO:0000256" key="5">
    <source>
        <dbReference type="ARBA" id="ARBA00022801"/>
    </source>
</evidence>
<keyword evidence="6" id="KW-0645">Protease</keyword>
<dbReference type="InterPro" id="IPR019533">
    <property type="entry name" value="Peptidase_S26"/>
</dbReference>
<name>A0A518IBG8_9PLAN</name>
<dbReference type="InterPro" id="IPR019757">
    <property type="entry name" value="Pept_S26A_signal_pept_1_Lys-AS"/>
</dbReference>
<dbReference type="Pfam" id="PF10502">
    <property type="entry name" value="Peptidase_S26"/>
    <property type="match status" value="1"/>
</dbReference>
<proteinExistence type="inferred from homology"/>
<accession>A0A518IBG8</accession>
<dbReference type="Proteomes" id="UP000318313">
    <property type="component" value="Chromosome"/>
</dbReference>
<dbReference type="OrthoDB" id="9802919at2"/>
<reference evidence="8 9" key="1">
    <citation type="submission" date="2019-03" db="EMBL/GenBank/DDBJ databases">
        <title>Deep-cultivation of Planctomycetes and their phenomic and genomic characterization uncovers novel biology.</title>
        <authorList>
            <person name="Wiegand S."/>
            <person name="Jogler M."/>
            <person name="Boedeker C."/>
            <person name="Pinto D."/>
            <person name="Vollmers J."/>
            <person name="Rivas-Marin E."/>
            <person name="Kohn T."/>
            <person name="Peeters S.H."/>
            <person name="Heuer A."/>
            <person name="Rast P."/>
            <person name="Oberbeckmann S."/>
            <person name="Bunk B."/>
            <person name="Jeske O."/>
            <person name="Meyerdierks A."/>
            <person name="Storesund J.E."/>
            <person name="Kallscheuer N."/>
            <person name="Luecker S."/>
            <person name="Lage O.M."/>
            <person name="Pohl T."/>
            <person name="Merkel B.J."/>
            <person name="Hornburger P."/>
            <person name="Mueller R.-W."/>
            <person name="Bruemmer F."/>
            <person name="Labrenz M."/>
            <person name="Spormann A.M."/>
            <person name="Op den Camp H."/>
            <person name="Overmann J."/>
            <person name="Amann R."/>
            <person name="Jetten M.S.M."/>
            <person name="Mascher T."/>
            <person name="Medema M.H."/>
            <person name="Devos D.P."/>
            <person name="Kaster A.-K."/>
            <person name="Ovreas L."/>
            <person name="Rohde M."/>
            <person name="Galperin M.Y."/>
            <person name="Jogler C."/>
        </authorList>
    </citation>
    <scope>NUCLEOTIDE SEQUENCE [LARGE SCALE GENOMIC DNA]</scope>
    <source>
        <strain evidence="8 9">Enr17</strain>
    </source>
</reference>
<evidence type="ECO:0000256" key="1">
    <source>
        <dbReference type="ARBA" id="ARBA00000677"/>
    </source>
</evidence>
<gene>
    <name evidence="8" type="primary">lepB_1</name>
    <name evidence="8" type="ORF">Enr17x_24860</name>
</gene>
<evidence type="ECO:0000256" key="3">
    <source>
        <dbReference type="ARBA" id="ARBA00013208"/>
    </source>
</evidence>
<feature type="domain" description="Peptidase S26" evidence="7">
    <location>
        <begin position="75"/>
        <end position="211"/>
    </location>
</feature>
<dbReference type="GO" id="GO:0004252">
    <property type="term" value="F:serine-type endopeptidase activity"/>
    <property type="evidence" value="ECO:0007669"/>
    <property type="project" value="InterPro"/>
</dbReference>
<dbReference type="KEGG" id="gfm:Enr17x_24860"/>
<keyword evidence="9" id="KW-1185">Reference proteome</keyword>
<dbReference type="GO" id="GO:0009003">
    <property type="term" value="F:signal peptidase activity"/>
    <property type="evidence" value="ECO:0007669"/>
    <property type="project" value="UniProtKB-EC"/>
</dbReference>
<dbReference type="EC" id="3.4.21.89" evidence="3 6"/>
<dbReference type="PRINTS" id="PR00727">
    <property type="entry name" value="LEADERPTASE"/>
</dbReference>
<evidence type="ECO:0000313" key="8">
    <source>
        <dbReference type="EMBL" id="QDV50446.1"/>
    </source>
</evidence>
<evidence type="ECO:0000313" key="9">
    <source>
        <dbReference type="Proteomes" id="UP000318313"/>
    </source>
</evidence>
<evidence type="ECO:0000256" key="6">
    <source>
        <dbReference type="RuleBase" id="RU362042"/>
    </source>
</evidence>
<dbReference type="GO" id="GO:0016020">
    <property type="term" value="C:membrane"/>
    <property type="evidence" value="ECO:0007669"/>
    <property type="project" value="UniProtKB-SubCell"/>
</dbReference>
<evidence type="ECO:0000256" key="4">
    <source>
        <dbReference type="ARBA" id="ARBA00019232"/>
    </source>
</evidence>
<evidence type="ECO:0000256" key="2">
    <source>
        <dbReference type="ARBA" id="ARBA00009370"/>
    </source>
</evidence>
<dbReference type="InterPro" id="IPR000223">
    <property type="entry name" value="Pept_S26A_signal_pept_1"/>
</dbReference>
<dbReference type="InterPro" id="IPR036286">
    <property type="entry name" value="LexA/Signal_pep-like_sf"/>
</dbReference>
<dbReference type="PROSITE" id="PS00760">
    <property type="entry name" value="SPASE_I_2"/>
    <property type="match status" value="1"/>
</dbReference>
<sequence>MLILGVLQFVVRPYLFETYSLPSNAMAATILGPHHRGVCPECGATSYYAAHDPTKGLLPQLMICDHFHEAKVSDADSETYPDDEILVAKLRKPERWDLAVFQHPYSPSILLTKRLVGLPGEKITIQDGAIYADGKKLTPPTSLQGLKYHTEMEDGPGQPLWGSPERPAQLGDDEFFVLGDFSARSADSRTWKEGAPNRASYAVPESHLKGVVTHIIRPFHRMRVLD</sequence>